<comment type="caution">
    <text evidence="14">The sequence shown here is derived from an EMBL/GenBank/DDBJ whole genome shotgun (WGS) entry which is preliminary data.</text>
</comment>
<comment type="catalytic activity">
    <reaction evidence="10">
        <text>[(1-&gt;4)-alpha-D-galacturonosyl methyl ester](n) + n H2O = [(1-&gt;4)-alpha-D-galacturonosyl](n) + n methanol + n H(+)</text>
        <dbReference type="Rhea" id="RHEA:22380"/>
        <dbReference type="Rhea" id="RHEA-COMP:14570"/>
        <dbReference type="Rhea" id="RHEA-COMP:14573"/>
        <dbReference type="ChEBI" id="CHEBI:15377"/>
        <dbReference type="ChEBI" id="CHEBI:15378"/>
        <dbReference type="ChEBI" id="CHEBI:17790"/>
        <dbReference type="ChEBI" id="CHEBI:140522"/>
        <dbReference type="ChEBI" id="CHEBI:140523"/>
        <dbReference type="EC" id="3.1.1.11"/>
    </reaction>
</comment>
<dbReference type="GO" id="GO:0042545">
    <property type="term" value="P:cell wall modification"/>
    <property type="evidence" value="ECO:0007669"/>
    <property type="project" value="InterPro"/>
</dbReference>
<evidence type="ECO:0000256" key="4">
    <source>
        <dbReference type="ARBA" id="ARBA00013229"/>
    </source>
</evidence>
<name>A0AA88UKW5_9ASTE</name>
<comment type="pathway">
    <text evidence="2">Glycan metabolism; pectin degradation; 2-dehydro-3-deoxy-D-gluconate from pectin: step 1/5.</text>
</comment>
<dbReference type="InterPro" id="IPR011050">
    <property type="entry name" value="Pectin_lyase_fold/virulence"/>
</dbReference>
<keyword evidence="12" id="KW-0812">Transmembrane</keyword>
<keyword evidence="5" id="KW-0134">Cell wall</keyword>
<feature type="active site" evidence="11">
    <location>
        <position position="257"/>
    </location>
</feature>
<dbReference type="FunFam" id="2.160.20.10:FF:000008">
    <property type="entry name" value="Pectinesterase"/>
    <property type="match status" value="2"/>
</dbReference>
<evidence type="ECO:0000256" key="12">
    <source>
        <dbReference type="SAM" id="Phobius"/>
    </source>
</evidence>
<dbReference type="PROSITE" id="PS00503">
    <property type="entry name" value="PECTINESTERASE_2"/>
    <property type="match status" value="2"/>
</dbReference>
<evidence type="ECO:0000256" key="11">
    <source>
        <dbReference type="PROSITE-ProRule" id="PRU10040"/>
    </source>
</evidence>
<comment type="similarity">
    <text evidence="3">Belongs to the pectinesterase family.</text>
</comment>
<keyword evidence="7" id="KW-0732">Signal</keyword>
<feature type="active site" evidence="11">
    <location>
        <position position="618"/>
    </location>
</feature>
<dbReference type="EC" id="3.1.1.11" evidence="4"/>
<keyword evidence="15" id="KW-1185">Reference proteome</keyword>
<keyword evidence="9" id="KW-0063">Aspartyl esterase</keyword>
<keyword evidence="12" id="KW-0472">Membrane</keyword>
<evidence type="ECO:0000256" key="8">
    <source>
        <dbReference type="ARBA" id="ARBA00022801"/>
    </source>
</evidence>
<feature type="non-terminal residue" evidence="14">
    <location>
        <position position="1"/>
    </location>
</feature>
<dbReference type="InterPro" id="IPR033131">
    <property type="entry name" value="Pectinesterase_Asp_AS"/>
</dbReference>
<dbReference type="Gene3D" id="2.160.20.10">
    <property type="entry name" value="Single-stranded right-handed beta-helix, Pectin lyase-like"/>
    <property type="match status" value="2"/>
</dbReference>
<evidence type="ECO:0000256" key="6">
    <source>
        <dbReference type="ARBA" id="ARBA00022525"/>
    </source>
</evidence>
<evidence type="ECO:0000256" key="5">
    <source>
        <dbReference type="ARBA" id="ARBA00022512"/>
    </source>
</evidence>
<evidence type="ECO:0000256" key="2">
    <source>
        <dbReference type="ARBA" id="ARBA00005184"/>
    </source>
</evidence>
<evidence type="ECO:0000313" key="15">
    <source>
        <dbReference type="Proteomes" id="UP001187471"/>
    </source>
</evidence>
<dbReference type="Proteomes" id="UP001187471">
    <property type="component" value="Unassembled WGS sequence"/>
</dbReference>
<dbReference type="SUPFAM" id="SSF51126">
    <property type="entry name" value="Pectin lyase-like"/>
    <property type="match status" value="2"/>
</dbReference>
<evidence type="ECO:0000256" key="7">
    <source>
        <dbReference type="ARBA" id="ARBA00022729"/>
    </source>
</evidence>
<accession>A0AA88UKW5</accession>
<evidence type="ECO:0000313" key="14">
    <source>
        <dbReference type="EMBL" id="KAK2988935.1"/>
    </source>
</evidence>
<protein>
    <recommendedName>
        <fullName evidence="4">pectinesterase</fullName>
        <ecNumber evidence="4">3.1.1.11</ecNumber>
    </recommendedName>
</protein>
<reference evidence="14" key="1">
    <citation type="submission" date="2022-12" db="EMBL/GenBank/DDBJ databases">
        <title>Draft genome assemblies for two species of Escallonia (Escalloniales).</title>
        <authorList>
            <person name="Chanderbali A."/>
            <person name="Dervinis C."/>
            <person name="Anghel I."/>
            <person name="Soltis D."/>
            <person name="Soltis P."/>
            <person name="Zapata F."/>
        </authorList>
    </citation>
    <scope>NUCLEOTIDE SEQUENCE</scope>
    <source>
        <strain evidence="14">UCBG92.1500</strain>
        <tissue evidence="14">Leaf</tissue>
    </source>
</reference>
<dbReference type="PANTHER" id="PTHR31321:SF87">
    <property type="entry name" value="PECTINESTERASE 63-RELATED"/>
    <property type="match status" value="1"/>
</dbReference>
<dbReference type="InterPro" id="IPR000070">
    <property type="entry name" value="Pectinesterase_cat"/>
</dbReference>
<dbReference type="EMBL" id="JAVXUO010000799">
    <property type="protein sequence ID" value="KAK2988935.1"/>
    <property type="molecule type" value="Genomic_DNA"/>
</dbReference>
<organism evidence="14 15">
    <name type="scientific">Escallonia rubra</name>
    <dbReference type="NCBI Taxonomy" id="112253"/>
    <lineage>
        <taxon>Eukaryota</taxon>
        <taxon>Viridiplantae</taxon>
        <taxon>Streptophyta</taxon>
        <taxon>Embryophyta</taxon>
        <taxon>Tracheophyta</taxon>
        <taxon>Spermatophyta</taxon>
        <taxon>Magnoliopsida</taxon>
        <taxon>eudicotyledons</taxon>
        <taxon>Gunneridae</taxon>
        <taxon>Pentapetalae</taxon>
        <taxon>asterids</taxon>
        <taxon>campanulids</taxon>
        <taxon>Escalloniales</taxon>
        <taxon>Escalloniaceae</taxon>
        <taxon>Escallonia</taxon>
    </lineage>
</organism>
<evidence type="ECO:0000256" key="1">
    <source>
        <dbReference type="ARBA" id="ARBA00004191"/>
    </source>
</evidence>
<evidence type="ECO:0000256" key="9">
    <source>
        <dbReference type="ARBA" id="ARBA00023085"/>
    </source>
</evidence>
<dbReference type="GO" id="GO:0045490">
    <property type="term" value="P:pectin catabolic process"/>
    <property type="evidence" value="ECO:0007669"/>
    <property type="project" value="TreeGrafter"/>
</dbReference>
<feature type="domain" description="Pectinesterase catalytic" evidence="13">
    <location>
        <begin position="96"/>
        <end position="373"/>
    </location>
</feature>
<keyword evidence="12" id="KW-1133">Transmembrane helix</keyword>
<gene>
    <name evidence="14" type="ORF">RJ640_026203</name>
</gene>
<sequence length="762" mass="83257">VCTYICTIQQAPVHARKVREAHHSKEERMTYIAIEAVILTIILFIPVVVSDDNAQIPPQTSQVDNWFRTKIKAYTARKRNLDPVLAVAEAGTKVIKVRADGTGDFKTVTDAINSIPNGNKNRVIVSIGGGNYTEKIRVVQNKPFVTFYGAPNDMPTLVFAGTAAQYGTVDSATLIVESDYFSAVNIIIAVRNPKFFFVLNSAPRPNGRKQGAQAVALRVAGDKAAFYNCKMIGFQDTVCDDKGRHFYKNCYIEGTVDFIFGNAKSLFVNVETHVIPGDGMSMITAQARESGSFDSGFSFVHCNVTGTGGNAYLGRAWKPFAKVVYAYTAMSHVVKPEGWSDNFHPDDDKTVFYGEYDCSGPGSDLSHRVGFAKKLSDADEAHHSKEERIMANTAVEAVILTIIFFIPVVVSDDNGQIPPQRSQVDDWFRTNIGAYTARKGTLDPALAEAEAGTKVIKVRANGTGDFKTVTDAINSIPKGNKNRVIVSIGGGNYTEKIRLVRDKPFVTFYGAPNDMPRLVYNGTAAQYGTVDSATLIVESDYFSAVNVIFAVRNPLVFSVLNSAPRPDGKKQGAQALALRVTGDKAAFYNCKMIGFQDTLCDDRGRHFYKDCYIEGTVDFIFGFAKSIFLNVETHVIPGDGVAFITAQAMDNGTSNSGFSFLHCNVTGTGGHAYLGRAWRAFAKVVHAYTAMSDVVKPEGWSDNRHPDYDKNLFYGEYDCSGPGSDVSRRVGFAKKLSDADAKPFLSLSFVDGSKWLLPPASL</sequence>
<dbReference type="Pfam" id="PF01095">
    <property type="entry name" value="Pectinesterase"/>
    <property type="match status" value="2"/>
</dbReference>
<feature type="domain" description="Pectinesterase catalytic" evidence="13">
    <location>
        <begin position="457"/>
        <end position="752"/>
    </location>
</feature>
<proteinExistence type="inferred from homology"/>
<feature type="transmembrane region" description="Helical" evidence="12">
    <location>
        <begin position="29"/>
        <end position="49"/>
    </location>
</feature>
<evidence type="ECO:0000256" key="10">
    <source>
        <dbReference type="ARBA" id="ARBA00047928"/>
    </source>
</evidence>
<evidence type="ECO:0000256" key="3">
    <source>
        <dbReference type="ARBA" id="ARBA00008891"/>
    </source>
</evidence>
<evidence type="ECO:0000259" key="13">
    <source>
        <dbReference type="Pfam" id="PF01095"/>
    </source>
</evidence>
<dbReference type="GO" id="GO:0030599">
    <property type="term" value="F:pectinesterase activity"/>
    <property type="evidence" value="ECO:0007669"/>
    <property type="project" value="UniProtKB-EC"/>
</dbReference>
<dbReference type="InterPro" id="IPR012334">
    <property type="entry name" value="Pectin_lyas_fold"/>
</dbReference>
<comment type="subcellular location">
    <subcellularLocation>
        <location evidence="1">Secreted</location>
        <location evidence="1">Cell wall</location>
    </subcellularLocation>
</comment>
<dbReference type="PANTHER" id="PTHR31321">
    <property type="entry name" value="ACYL-COA THIOESTER HYDROLASE YBHC-RELATED"/>
    <property type="match status" value="1"/>
</dbReference>
<keyword evidence="8" id="KW-0378">Hydrolase</keyword>
<keyword evidence="6" id="KW-0964">Secreted</keyword>
<dbReference type="AlphaFoldDB" id="A0AA88UKW5"/>